<evidence type="ECO:0000256" key="1">
    <source>
        <dbReference type="SAM" id="MobiDB-lite"/>
    </source>
</evidence>
<evidence type="ECO:0000313" key="2">
    <source>
        <dbReference type="Proteomes" id="UP001318040"/>
    </source>
</evidence>
<proteinExistence type="predicted"/>
<dbReference type="RefSeq" id="XP_032835004.1">
    <property type="nucleotide sequence ID" value="XM_032979113.1"/>
</dbReference>
<dbReference type="AlphaFoldDB" id="A0AAJ7UFV2"/>
<name>A0AAJ7UFV2_PETMA</name>
<accession>A0AAJ7UFV2</accession>
<keyword evidence="2" id="KW-1185">Reference proteome</keyword>
<feature type="compositionally biased region" description="Polar residues" evidence="1">
    <location>
        <begin position="218"/>
        <end position="230"/>
    </location>
</feature>
<evidence type="ECO:0000313" key="3">
    <source>
        <dbReference type="RefSeq" id="XP_032835004.1"/>
    </source>
</evidence>
<protein>
    <submittedName>
        <fullName evidence="3">Uncharacterized protein LOC116957148</fullName>
    </submittedName>
</protein>
<feature type="region of interest" description="Disordered" evidence="1">
    <location>
        <begin position="205"/>
        <end position="230"/>
    </location>
</feature>
<organism evidence="2 3">
    <name type="scientific">Petromyzon marinus</name>
    <name type="common">Sea lamprey</name>
    <dbReference type="NCBI Taxonomy" id="7757"/>
    <lineage>
        <taxon>Eukaryota</taxon>
        <taxon>Metazoa</taxon>
        <taxon>Chordata</taxon>
        <taxon>Craniata</taxon>
        <taxon>Vertebrata</taxon>
        <taxon>Cyclostomata</taxon>
        <taxon>Hyperoartia</taxon>
        <taxon>Petromyzontiformes</taxon>
        <taxon>Petromyzontidae</taxon>
        <taxon>Petromyzon</taxon>
    </lineage>
</organism>
<dbReference type="KEGG" id="pmrn:116957148"/>
<gene>
    <name evidence="3" type="primary">LOC116957148</name>
</gene>
<reference evidence="3" key="1">
    <citation type="submission" date="2025-08" db="UniProtKB">
        <authorList>
            <consortium name="RefSeq"/>
        </authorList>
    </citation>
    <scope>IDENTIFICATION</scope>
    <source>
        <tissue evidence="3">Sperm</tissue>
    </source>
</reference>
<dbReference type="Proteomes" id="UP001318040">
    <property type="component" value="Chromosome 70"/>
</dbReference>
<sequence>MAPSRCAFPPSDRLVQATVSGDSYRRLSVATRTGDCQWRLPQATVSGDSYRRLSVATRTGDCQWRLPEATVSGDSYRRLSVATRTGDCQWRLPEATVSGDFRRRLSVATRTGDCQWRLVQATVSGDSYRRLVQATVSGDSYRRLVQATRTGDSYRRLPQATRTGDFRNSCEQGDCVWSLVYSLASSKTCEQLPDNELQATFKTDFASKQRPPKRLPGNFQSDSSARNPTKATCGRLSKRLVGTKSHQSDLWTTFKATRRHEIPPKRLCGGDFQATRRHEIPPKRLVGATLIGRLVGTKSHQATCGGDFDWATSPAPTPTGGDLRATPKRRLLLVLLLLLPTGIPATSTQLSGSGGVGGVVGN</sequence>